<gene>
    <name evidence="7" type="ORF">KC571_03175</name>
</gene>
<organism evidence="7 8">
    <name type="scientific">candidate division WWE3 bacterium</name>
    <dbReference type="NCBI Taxonomy" id="2053526"/>
    <lineage>
        <taxon>Bacteria</taxon>
        <taxon>Katanobacteria</taxon>
    </lineage>
</organism>
<dbReference type="InterPro" id="IPR029060">
    <property type="entry name" value="PIN-like_dom_sf"/>
</dbReference>
<dbReference type="CDD" id="cd09877">
    <property type="entry name" value="PIN_YacL-like"/>
    <property type="match status" value="1"/>
</dbReference>
<dbReference type="EMBL" id="JAGQKX010000081">
    <property type="protein sequence ID" value="MCA9390383.1"/>
    <property type="molecule type" value="Genomic_DNA"/>
</dbReference>
<keyword evidence="5" id="KW-0472">Membrane</keyword>
<dbReference type="InterPro" id="IPR002716">
    <property type="entry name" value="PIN_dom"/>
</dbReference>
<dbReference type="GO" id="GO:0016787">
    <property type="term" value="F:hydrolase activity"/>
    <property type="evidence" value="ECO:0007669"/>
    <property type="project" value="UniProtKB-KW"/>
</dbReference>
<keyword evidence="5" id="KW-1133">Transmembrane helix</keyword>
<dbReference type="PROSITE" id="PS50926">
    <property type="entry name" value="TRAM"/>
    <property type="match status" value="1"/>
</dbReference>
<keyword evidence="4" id="KW-0460">Magnesium</keyword>
<dbReference type="Pfam" id="PF01938">
    <property type="entry name" value="TRAM"/>
    <property type="match status" value="1"/>
</dbReference>
<feature type="domain" description="TRAM" evidence="6">
    <location>
        <begin position="239"/>
        <end position="300"/>
    </location>
</feature>
<keyword evidence="3" id="KW-0378">Hydrolase</keyword>
<comment type="cofactor">
    <cofactor evidence="1">
        <name>Mg(2+)</name>
        <dbReference type="ChEBI" id="CHEBI:18420"/>
    </cofactor>
</comment>
<comment type="caution">
    <text evidence="7">The sequence shown here is derived from an EMBL/GenBank/DDBJ whole genome shotgun (WGS) entry which is preliminary data.</text>
</comment>
<evidence type="ECO:0000313" key="8">
    <source>
        <dbReference type="Proteomes" id="UP000701698"/>
    </source>
</evidence>
<name>A0A955LH68_UNCKA</name>
<reference evidence="7" key="2">
    <citation type="journal article" date="2021" name="Microbiome">
        <title>Successional dynamics and alternative stable states in a saline activated sludge microbial community over 9 years.</title>
        <authorList>
            <person name="Wang Y."/>
            <person name="Ye J."/>
            <person name="Ju F."/>
            <person name="Liu L."/>
            <person name="Boyd J.A."/>
            <person name="Deng Y."/>
            <person name="Parks D.H."/>
            <person name="Jiang X."/>
            <person name="Yin X."/>
            <person name="Woodcroft B.J."/>
            <person name="Tyson G.W."/>
            <person name="Hugenholtz P."/>
            <person name="Polz M.F."/>
            <person name="Zhang T."/>
        </authorList>
    </citation>
    <scope>NUCLEOTIDE SEQUENCE</scope>
    <source>
        <strain evidence="7">HKST-UBA01</strain>
    </source>
</reference>
<dbReference type="AlphaFoldDB" id="A0A955LH68"/>
<proteinExistence type="predicted"/>
<feature type="transmembrane region" description="Helical" evidence="5">
    <location>
        <begin position="48"/>
        <end position="70"/>
    </location>
</feature>
<keyword evidence="2" id="KW-0540">Nuclease</keyword>
<protein>
    <submittedName>
        <fullName evidence="7">TRAM domain-containing protein</fullName>
    </submittedName>
</protein>
<evidence type="ECO:0000256" key="4">
    <source>
        <dbReference type="ARBA" id="ARBA00022842"/>
    </source>
</evidence>
<evidence type="ECO:0000256" key="1">
    <source>
        <dbReference type="ARBA" id="ARBA00001946"/>
    </source>
</evidence>
<evidence type="ECO:0000256" key="3">
    <source>
        <dbReference type="ARBA" id="ARBA00022801"/>
    </source>
</evidence>
<dbReference type="GO" id="GO:0004518">
    <property type="term" value="F:nuclease activity"/>
    <property type="evidence" value="ECO:0007669"/>
    <property type="project" value="UniProtKB-KW"/>
</dbReference>
<dbReference type="InterPro" id="IPR002792">
    <property type="entry name" value="TRAM_dom"/>
</dbReference>
<dbReference type="SMART" id="SM00670">
    <property type="entry name" value="PINc"/>
    <property type="match status" value="1"/>
</dbReference>
<keyword evidence="5" id="KW-0812">Transmembrane</keyword>
<evidence type="ECO:0000256" key="5">
    <source>
        <dbReference type="SAM" id="Phobius"/>
    </source>
</evidence>
<sequence>MKIIPNTIRSITNKIQLSSVIVVTIGLILGLLIGALLSVPIGDLEWKFAGQLSLGLSITSTLFFTVLFYFQKESLISAFNEYWPIGKTNTAASKKKKKKISRKMVPLTALFLDSSAIIDGRIADIARTGFLEGELIVTSDILGEIKRIADSKEPLRKQRGRRALDILDEMRKAKHIPFKVIKTNNKELEGLDVDDRLVHTASNHKGKILTTDYNLHKKAKIMGITVLNVNELANMVKTVLLPGETIMLEVIQEGKGNNQGIGYLPDGTMVVVEGGDSHIGKTLEVEVKRLLQTDAGKMIFTHPVSTD</sequence>
<dbReference type="Proteomes" id="UP000701698">
    <property type="component" value="Unassembled WGS sequence"/>
</dbReference>
<feature type="transmembrane region" description="Helical" evidence="5">
    <location>
        <begin position="20"/>
        <end position="42"/>
    </location>
</feature>
<evidence type="ECO:0000256" key="2">
    <source>
        <dbReference type="ARBA" id="ARBA00022722"/>
    </source>
</evidence>
<reference evidence="7" key="1">
    <citation type="submission" date="2020-04" db="EMBL/GenBank/DDBJ databases">
        <authorList>
            <person name="Zhang T."/>
        </authorList>
    </citation>
    <scope>NUCLEOTIDE SEQUENCE</scope>
    <source>
        <strain evidence="7">HKST-UBA01</strain>
    </source>
</reference>
<dbReference type="PANTHER" id="PTHR11603:SF147">
    <property type="entry name" value="MEMBRANE PROTEIN"/>
    <property type="match status" value="1"/>
</dbReference>
<evidence type="ECO:0000259" key="6">
    <source>
        <dbReference type="PROSITE" id="PS50926"/>
    </source>
</evidence>
<dbReference type="SUPFAM" id="SSF88723">
    <property type="entry name" value="PIN domain-like"/>
    <property type="match status" value="1"/>
</dbReference>
<accession>A0A955LH68</accession>
<dbReference type="Gene3D" id="3.40.50.1010">
    <property type="entry name" value="5'-nuclease"/>
    <property type="match status" value="1"/>
</dbReference>
<dbReference type="InterPro" id="IPR052041">
    <property type="entry name" value="Nucleic_acid_metab_PIN/TRAM"/>
</dbReference>
<evidence type="ECO:0000313" key="7">
    <source>
        <dbReference type="EMBL" id="MCA9390383.1"/>
    </source>
</evidence>
<dbReference type="PANTHER" id="PTHR11603">
    <property type="entry name" value="AAA FAMILY ATPASE"/>
    <property type="match status" value="1"/>
</dbReference>